<dbReference type="NCBIfam" id="TIGR00231">
    <property type="entry name" value="small_GTP"/>
    <property type="match status" value="1"/>
</dbReference>
<evidence type="ECO:0000313" key="3">
    <source>
        <dbReference type="Proteomes" id="UP001218218"/>
    </source>
</evidence>
<dbReference type="InterPro" id="IPR005225">
    <property type="entry name" value="Small_GTP-bd"/>
</dbReference>
<gene>
    <name evidence="2" type="ORF">DFH08DRAFT_936604</name>
</gene>
<dbReference type="SUPFAM" id="SSF52540">
    <property type="entry name" value="P-loop containing nucleoside triphosphate hydrolases"/>
    <property type="match status" value="1"/>
</dbReference>
<evidence type="ECO:0000313" key="2">
    <source>
        <dbReference type="EMBL" id="KAJ7347821.1"/>
    </source>
</evidence>
<dbReference type="SUPFAM" id="SSF54980">
    <property type="entry name" value="EF-G C-terminal domain-like"/>
    <property type="match status" value="1"/>
</dbReference>
<dbReference type="PANTHER" id="PTHR42908:SF8">
    <property type="entry name" value="TR-TYPE G DOMAIN-CONTAINING PROTEIN"/>
    <property type="match status" value="1"/>
</dbReference>
<dbReference type="InterPro" id="IPR009000">
    <property type="entry name" value="Transl_B-barrel_sf"/>
</dbReference>
<dbReference type="Pfam" id="PF00009">
    <property type="entry name" value="GTP_EFTU"/>
    <property type="match status" value="1"/>
</dbReference>
<dbReference type="PROSITE" id="PS51722">
    <property type="entry name" value="G_TR_2"/>
    <property type="match status" value="1"/>
</dbReference>
<dbReference type="GO" id="GO:0003924">
    <property type="term" value="F:GTPase activity"/>
    <property type="evidence" value="ECO:0007669"/>
    <property type="project" value="InterPro"/>
</dbReference>
<dbReference type="SUPFAM" id="SSF50447">
    <property type="entry name" value="Translation proteins"/>
    <property type="match status" value="1"/>
</dbReference>
<dbReference type="Proteomes" id="UP001218218">
    <property type="component" value="Unassembled WGS sequence"/>
</dbReference>
<organism evidence="2 3">
    <name type="scientific">Mycena albidolilacea</name>
    <dbReference type="NCBI Taxonomy" id="1033008"/>
    <lineage>
        <taxon>Eukaryota</taxon>
        <taxon>Fungi</taxon>
        <taxon>Dikarya</taxon>
        <taxon>Basidiomycota</taxon>
        <taxon>Agaricomycotina</taxon>
        <taxon>Agaricomycetes</taxon>
        <taxon>Agaricomycetidae</taxon>
        <taxon>Agaricales</taxon>
        <taxon>Marasmiineae</taxon>
        <taxon>Mycenaceae</taxon>
        <taxon>Mycena</taxon>
    </lineage>
</organism>
<dbReference type="InterPro" id="IPR047041">
    <property type="entry name" value="BipA_GTP-bd_dom"/>
</dbReference>
<dbReference type="AlphaFoldDB" id="A0AAD7ERU7"/>
<dbReference type="EMBL" id="JARIHO010000018">
    <property type="protein sequence ID" value="KAJ7347821.1"/>
    <property type="molecule type" value="Genomic_DNA"/>
</dbReference>
<dbReference type="PANTHER" id="PTHR42908">
    <property type="entry name" value="TRANSLATION ELONGATION FACTOR-RELATED"/>
    <property type="match status" value="1"/>
</dbReference>
<dbReference type="InterPro" id="IPR000795">
    <property type="entry name" value="T_Tr_GTP-bd_dom"/>
</dbReference>
<dbReference type="CDD" id="cd01891">
    <property type="entry name" value="TypA_BipA"/>
    <property type="match status" value="1"/>
</dbReference>
<proteinExistence type="predicted"/>
<dbReference type="PRINTS" id="PR00315">
    <property type="entry name" value="ELONGATNFCT"/>
</dbReference>
<reference evidence="2" key="1">
    <citation type="submission" date="2023-03" db="EMBL/GenBank/DDBJ databases">
        <title>Massive genome expansion in bonnet fungi (Mycena s.s.) driven by repeated elements and novel gene families across ecological guilds.</title>
        <authorList>
            <consortium name="Lawrence Berkeley National Laboratory"/>
            <person name="Harder C.B."/>
            <person name="Miyauchi S."/>
            <person name="Viragh M."/>
            <person name="Kuo A."/>
            <person name="Thoen E."/>
            <person name="Andreopoulos B."/>
            <person name="Lu D."/>
            <person name="Skrede I."/>
            <person name="Drula E."/>
            <person name="Henrissat B."/>
            <person name="Morin E."/>
            <person name="Kohler A."/>
            <person name="Barry K."/>
            <person name="LaButti K."/>
            <person name="Morin E."/>
            <person name="Salamov A."/>
            <person name="Lipzen A."/>
            <person name="Mereny Z."/>
            <person name="Hegedus B."/>
            <person name="Baldrian P."/>
            <person name="Stursova M."/>
            <person name="Weitz H."/>
            <person name="Taylor A."/>
            <person name="Grigoriev I.V."/>
            <person name="Nagy L.G."/>
            <person name="Martin F."/>
            <person name="Kauserud H."/>
        </authorList>
    </citation>
    <scope>NUCLEOTIDE SEQUENCE</scope>
    <source>
        <strain evidence="2">CBHHK002</strain>
    </source>
</reference>
<name>A0AAD7ERU7_9AGAR</name>
<keyword evidence="2" id="KW-0378">Hydrolase</keyword>
<dbReference type="Gene3D" id="3.40.50.300">
    <property type="entry name" value="P-loop containing nucleotide triphosphate hydrolases"/>
    <property type="match status" value="1"/>
</dbReference>
<feature type="domain" description="Tr-type G" evidence="1">
    <location>
        <begin position="47"/>
        <end position="286"/>
    </location>
</feature>
<comment type="caution">
    <text evidence="2">The sequence shown here is derived from an EMBL/GenBank/DDBJ whole genome shotgun (WGS) entry which is preliminary data.</text>
</comment>
<dbReference type="InterPro" id="IPR027417">
    <property type="entry name" value="P-loop_NTPase"/>
</dbReference>
<dbReference type="Gene3D" id="3.30.70.870">
    <property type="entry name" value="Elongation Factor G (Translational Gtpase), domain 3"/>
    <property type="match status" value="1"/>
</dbReference>
<dbReference type="InterPro" id="IPR035647">
    <property type="entry name" value="EFG_III/V"/>
</dbReference>
<dbReference type="Gene3D" id="3.30.70.240">
    <property type="match status" value="1"/>
</dbReference>
<dbReference type="Gene3D" id="2.40.30.10">
    <property type="entry name" value="Translation factors"/>
    <property type="match status" value="1"/>
</dbReference>
<dbReference type="GO" id="GO:1990904">
    <property type="term" value="C:ribonucleoprotein complex"/>
    <property type="evidence" value="ECO:0007669"/>
    <property type="project" value="TreeGrafter"/>
</dbReference>
<accession>A0AAD7ERU7</accession>
<keyword evidence="3" id="KW-1185">Reference proteome</keyword>
<evidence type="ECO:0000259" key="1">
    <source>
        <dbReference type="PROSITE" id="PS51722"/>
    </source>
</evidence>
<protein>
    <submittedName>
        <fullName evidence="2">P-loop containing nucleoside triphosphate hydrolase protein</fullName>
    </submittedName>
</protein>
<dbReference type="GO" id="GO:0005829">
    <property type="term" value="C:cytosol"/>
    <property type="evidence" value="ECO:0007669"/>
    <property type="project" value="TreeGrafter"/>
</dbReference>
<sequence length="718" mass="77607">MNPCAVLRRICSKQTPSLGSPVQWARTPARRCFSSTRLSRGELMPMDKMRNIAIIAHVDHGKTTLVDQLLRQSGTLKPLASFGATAAAAAAGEGAAPGQHTDRVMDSNDLERERGITILSKCTSVFYTGTGSNETHLINIVDTPGHADFGGEVERILSMVDGVALVVDATEGPMTQTRFVLSKALARGLKPLIVLNKADRPTSRPVQVEADLFDLFATLGASDEQMEYPVLYASAKQGWAVTELDKIPKQDPADATSSPALGAAGAGHEGMRPLFDAVLEHCPAPALARKEDDPFRMITIQIESDPYVGTLYLGRVHSGVLRPGDALIGIDPQGNRVGEGRVKKIYVRVGMERVERDEAGAGEIISIAGIKGGGVNVTLLSADERTWPDGVPQPLPSTPIDPPTISVVVHANSSPLGGTEGTKLTSQVIKERIYREALTDVALTVLPGPTSDSLEVRGRGVLHLGILLETLRREGFELLVGPPKAVLRKDPETGEMPEPVEECTVVVREEYAGGVVQKLTQQKGEMRSYHVVDEDVGTGAVTRPRVELQSLLPGARGRDRRTFAPRLNSSGQPGVRAVVLGGRNMKAETALSFDLITEFPILQFEEVLEASNLMSAYRATGSARYRDVLSPLSVLSRLQLPDDACALVAAQFLQRNYLSNMTTISRSLAMVEREVRDIQTSLLSINTNRRPTRKPGDCKWGAAPTVLHAPLERIYLVF</sequence>
<dbReference type="GO" id="GO:0005525">
    <property type="term" value="F:GTP binding"/>
    <property type="evidence" value="ECO:0007669"/>
    <property type="project" value="InterPro"/>
</dbReference>